<feature type="transmembrane region" description="Helical" evidence="1">
    <location>
        <begin position="45"/>
        <end position="65"/>
    </location>
</feature>
<comment type="caution">
    <text evidence="2">The sequence shown here is derived from an EMBL/GenBank/DDBJ whole genome shotgun (WGS) entry which is preliminary data.</text>
</comment>
<dbReference type="AlphaFoldDB" id="A0AAW6UBF5"/>
<evidence type="ECO:0000313" key="3">
    <source>
        <dbReference type="Proteomes" id="UP001431532"/>
    </source>
</evidence>
<keyword evidence="3" id="KW-1185">Reference proteome</keyword>
<accession>A0AAW6UBF5</accession>
<dbReference type="RefSeq" id="WP_282840167.1">
    <property type="nucleotide sequence ID" value="NZ_JASCXW010000049.1"/>
</dbReference>
<proteinExistence type="predicted"/>
<gene>
    <name evidence="2" type="ORF">QJ521_09085</name>
</gene>
<evidence type="ECO:0000313" key="2">
    <source>
        <dbReference type="EMBL" id="MDI6453717.1"/>
    </source>
</evidence>
<organism evidence="2 3">
    <name type="scientific">Peloplasma aerotolerans</name>
    <dbReference type="NCBI Taxonomy" id="3044389"/>
    <lineage>
        <taxon>Bacteria</taxon>
        <taxon>Bacillati</taxon>
        <taxon>Mycoplasmatota</taxon>
        <taxon>Mollicutes</taxon>
        <taxon>Acholeplasmatales</taxon>
        <taxon>Acholeplasmataceae</taxon>
        <taxon>Peloplasma</taxon>
    </lineage>
</organism>
<reference evidence="2" key="1">
    <citation type="submission" date="2023-05" db="EMBL/GenBank/DDBJ databases">
        <title>Mariniplasma microaerophilum sp. nov., a novel anaerobic mollicute isolated from terrestrial mud volcano, Taman Peninsula, Russia.</title>
        <authorList>
            <person name="Khomyakova M.A."/>
            <person name="Merkel A.Y."/>
            <person name="Slobodkin A.I."/>
        </authorList>
    </citation>
    <scope>NUCLEOTIDE SEQUENCE</scope>
    <source>
        <strain evidence="2">M4Ah</strain>
    </source>
</reference>
<keyword evidence="1" id="KW-0812">Transmembrane</keyword>
<keyword evidence="1" id="KW-0472">Membrane</keyword>
<name>A0AAW6UBF5_9MOLU</name>
<sequence length="133" mass="15154">MLTFLKLYGISFIIFFAIDLFWLGIVAKNLYQRYLGHLLRPDVNWVAAIVFYLLFIGGLVIFVLMPALDQGNIWKAVLLGALFGFITYATYDLTNLATLKDWPIQITIIDLVWGTFLGASTSTISYLIYNLIF</sequence>
<keyword evidence="1" id="KW-1133">Transmembrane helix</keyword>
<dbReference type="Pfam" id="PF09945">
    <property type="entry name" value="DUF2177"/>
    <property type="match status" value="1"/>
</dbReference>
<dbReference type="InterPro" id="IPR018687">
    <property type="entry name" value="DUF2177_membr"/>
</dbReference>
<dbReference type="EMBL" id="JASCXW010000049">
    <property type="protein sequence ID" value="MDI6453717.1"/>
    <property type="molecule type" value="Genomic_DNA"/>
</dbReference>
<evidence type="ECO:0000256" key="1">
    <source>
        <dbReference type="SAM" id="Phobius"/>
    </source>
</evidence>
<dbReference type="Proteomes" id="UP001431532">
    <property type="component" value="Unassembled WGS sequence"/>
</dbReference>
<protein>
    <submittedName>
        <fullName evidence="2">DUF2177 family protein</fullName>
    </submittedName>
</protein>
<feature type="transmembrane region" description="Helical" evidence="1">
    <location>
        <begin position="7"/>
        <end position="25"/>
    </location>
</feature>
<feature type="transmembrane region" description="Helical" evidence="1">
    <location>
        <begin position="72"/>
        <end position="91"/>
    </location>
</feature>
<feature type="transmembrane region" description="Helical" evidence="1">
    <location>
        <begin position="111"/>
        <end position="132"/>
    </location>
</feature>